<accession>A0A7T8GLE7</accession>
<name>A0A7T8GLE7_CALRO</name>
<keyword evidence="2" id="KW-1185">Reference proteome</keyword>
<protein>
    <submittedName>
        <fullName evidence="1">Uncharacterized protein</fullName>
    </submittedName>
</protein>
<evidence type="ECO:0000313" key="2">
    <source>
        <dbReference type="Proteomes" id="UP000595437"/>
    </source>
</evidence>
<sequence>MPGGWHPRGRCHIYESLMRFHRSAAKAIQHKTSLESAYEREGFESMQDQMSLTSGILTCRHQGKGMPLTSTDTKPWAQNDSRIDVFLEPTILLPQSHLSFESLRDFPETFSIPQTRMIRSLDFIYEWRLMADPLL</sequence>
<gene>
    <name evidence="1" type="ORF">FKW44_025222</name>
</gene>
<dbReference type="OrthoDB" id="10623927at2759"/>
<proteinExistence type="predicted"/>
<reference evidence="2" key="1">
    <citation type="submission" date="2021-01" db="EMBL/GenBank/DDBJ databases">
        <title>Caligus Genome Assembly.</title>
        <authorList>
            <person name="Gallardo-Escarate C."/>
        </authorList>
    </citation>
    <scope>NUCLEOTIDE SEQUENCE [LARGE SCALE GENOMIC DNA]</scope>
</reference>
<dbReference type="Proteomes" id="UP000595437">
    <property type="component" value="Chromosome 21"/>
</dbReference>
<evidence type="ECO:0000313" key="1">
    <source>
        <dbReference type="EMBL" id="QQP31578.1"/>
    </source>
</evidence>
<dbReference type="EMBL" id="CP045910">
    <property type="protein sequence ID" value="QQP31578.1"/>
    <property type="molecule type" value="Genomic_DNA"/>
</dbReference>
<dbReference type="AlphaFoldDB" id="A0A7T8GLE7"/>
<organism evidence="1 2">
    <name type="scientific">Caligus rogercresseyi</name>
    <name type="common">Sea louse</name>
    <dbReference type="NCBI Taxonomy" id="217165"/>
    <lineage>
        <taxon>Eukaryota</taxon>
        <taxon>Metazoa</taxon>
        <taxon>Ecdysozoa</taxon>
        <taxon>Arthropoda</taxon>
        <taxon>Crustacea</taxon>
        <taxon>Multicrustacea</taxon>
        <taxon>Hexanauplia</taxon>
        <taxon>Copepoda</taxon>
        <taxon>Siphonostomatoida</taxon>
        <taxon>Caligidae</taxon>
        <taxon>Caligus</taxon>
    </lineage>
</organism>